<dbReference type="Gene3D" id="6.10.140.1320">
    <property type="match status" value="1"/>
</dbReference>
<dbReference type="RefSeq" id="WP_108894745.1">
    <property type="nucleotide sequence ID" value="NZ_ONZF01000006.1"/>
</dbReference>
<evidence type="ECO:0000256" key="2">
    <source>
        <dbReference type="ARBA" id="ARBA00022989"/>
    </source>
</evidence>
<evidence type="ECO:0000256" key="4">
    <source>
        <dbReference type="SAM" id="Phobius"/>
    </source>
</evidence>
<evidence type="ECO:0000313" key="6">
    <source>
        <dbReference type="EMBL" id="SPJ24932.1"/>
    </source>
</evidence>
<evidence type="ECO:0000256" key="3">
    <source>
        <dbReference type="ARBA" id="ARBA00023136"/>
    </source>
</evidence>
<accession>A0A2R8BXT1</accession>
<keyword evidence="1 4" id="KW-0812">Transmembrane</keyword>
<evidence type="ECO:0000259" key="5">
    <source>
        <dbReference type="PROSITE" id="PS51503"/>
    </source>
</evidence>
<dbReference type="EMBL" id="ONZF01000006">
    <property type="protein sequence ID" value="SPJ24932.1"/>
    <property type="molecule type" value="Genomic_DNA"/>
</dbReference>
<evidence type="ECO:0000256" key="1">
    <source>
        <dbReference type="ARBA" id="ARBA00022692"/>
    </source>
</evidence>
<keyword evidence="7" id="KW-1185">Reference proteome</keyword>
<evidence type="ECO:0000313" key="7">
    <source>
        <dbReference type="Proteomes" id="UP000244912"/>
    </source>
</evidence>
<dbReference type="InterPro" id="IPR007667">
    <property type="entry name" value="Hypoxia_induced_domain"/>
</dbReference>
<reference evidence="6 7" key="1">
    <citation type="submission" date="2018-03" db="EMBL/GenBank/DDBJ databases">
        <authorList>
            <person name="Keele B.F."/>
        </authorList>
    </citation>
    <scope>NUCLEOTIDE SEQUENCE [LARGE SCALE GENOMIC DNA]</scope>
    <source>
        <strain evidence="6 7">CECT 8504</strain>
    </source>
</reference>
<keyword evidence="2 4" id="KW-1133">Transmembrane helix</keyword>
<dbReference type="Proteomes" id="UP000244912">
    <property type="component" value="Unassembled WGS sequence"/>
</dbReference>
<dbReference type="AlphaFoldDB" id="A0A2R8BXT1"/>
<organism evidence="6 7">
    <name type="scientific">Palleronia abyssalis</name>
    <dbReference type="NCBI Taxonomy" id="1501240"/>
    <lineage>
        <taxon>Bacteria</taxon>
        <taxon>Pseudomonadati</taxon>
        <taxon>Pseudomonadota</taxon>
        <taxon>Alphaproteobacteria</taxon>
        <taxon>Rhodobacterales</taxon>
        <taxon>Roseobacteraceae</taxon>
        <taxon>Palleronia</taxon>
    </lineage>
</organism>
<feature type="transmembrane region" description="Helical" evidence="4">
    <location>
        <begin position="6"/>
        <end position="25"/>
    </location>
</feature>
<sequence>MFTDPLFLLVLIACIAVAVILILGISTFGRGGSDNAKKSNKYMRWRIYAQALAIVVILVFVFFRRMGG</sequence>
<dbReference type="Pfam" id="PF04588">
    <property type="entry name" value="HIG_1_N"/>
    <property type="match status" value="1"/>
</dbReference>
<protein>
    <recommendedName>
        <fullName evidence="5">HIG1 domain-containing protein</fullName>
    </recommendedName>
</protein>
<proteinExistence type="predicted"/>
<feature type="domain" description="HIG1" evidence="5">
    <location>
        <begin position="1"/>
        <end position="68"/>
    </location>
</feature>
<keyword evidence="3 4" id="KW-0472">Membrane</keyword>
<gene>
    <name evidence="6" type="ORF">PAA8504_02774</name>
</gene>
<name>A0A2R8BXT1_9RHOB</name>
<dbReference type="NCBIfam" id="NF033233">
    <property type="entry name" value="twin_helix"/>
    <property type="match status" value="1"/>
</dbReference>
<dbReference type="PROSITE" id="PS51503">
    <property type="entry name" value="HIG1"/>
    <property type="match status" value="1"/>
</dbReference>
<feature type="transmembrane region" description="Helical" evidence="4">
    <location>
        <begin position="45"/>
        <end position="63"/>
    </location>
</feature>